<dbReference type="AlphaFoldDB" id="A0A934VN46"/>
<proteinExistence type="predicted"/>
<dbReference type="RefSeq" id="WP_200392366.1">
    <property type="nucleotide sequence ID" value="NZ_JAENIO010000036.1"/>
</dbReference>
<keyword evidence="2" id="KW-1185">Reference proteome</keyword>
<dbReference type="EMBL" id="JAENIO010000036">
    <property type="protein sequence ID" value="MBK1834932.1"/>
    <property type="molecule type" value="Genomic_DNA"/>
</dbReference>
<dbReference type="Proteomes" id="UP000604083">
    <property type="component" value="Unassembled WGS sequence"/>
</dbReference>
<reference evidence="1" key="1">
    <citation type="submission" date="2021-01" db="EMBL/GenBank/DDBJ databases">
        <title>Modified the classification status of verrucomicrobia.</title>
        <authorList>
            <person name="Feng X."/>
        </authorList>
    </citation>
    <scope>NUCLEOTIDE SEQUENCE</scope>
    <source>
        <strain evidence="1">KCTC 12986</strain>
    </source>
</reference>
<gene>
    <name evidence="1" type="ORF">JIN78_12755</name>
</gene>
<evidence type="ECO:0000313" key="2">
    <source>
        <dbReference type="Proteomes" id="UP000604083"/>
    </source>
</evidence>
<comment type="caution">
    <text evidence="1">The sequence shown here is derived from an EMBL/GenBank/DDBJ whole genome shotgun (WGS) entry which is preliminary data.</text>
</comment>
<protein>
    <submittedName>
        <fullName evidence="1">Uncharacterized protein</fullName>
    </submittedName>
</protein>
<sequence>MTPDQLAPRDWQRIHQASLQVVNGVLWNDEILADKARAELRETLREMEKRYGRVPAILAIRADFSEDPEEAMALHREVLAKTPESLARRLSLQSLLRLLINSDGPEPEIRAHLAELRDLTVAEGEDSDHDELRELQQLVRRCFGA</sequence>
<organism evidence="1 2">
    <name type="scientific">Roseibacillus ishigakijimensis</name>
    <dbReference type="NCBI Taxonomy" id="454146"/>
    <lineage>
        <taxon>Bacteria</taxon>
        <taxon>Pseudomonadati</taxon>
        <taxon>Verrucomicrobiota</taxon>
        <taxon>Verrucomicrobiia</taxon>
        <taxon>Verrucomicrobiales</taxon>
        <taxon>Verrucomicrobiaceae</taxon>
        <taxon>Roseibacillus</taxon>
    </lineage>
</organism>
<evidence type="ECO:0000313" key="1">
    <source>
        <dbReference type="EMBL" id="MBK1834932.1"/>
    </source>
</evidence>
<accession>A0A934VN46</accession>
<name>A0A934VN46_9BACT</name>